<reference evidence="6 7" key="1">
    <citation type="journal article" date="2015" name="Environ. Microbiol.">
        <title>Methane oxidation coupled to nitrate reduction under hypoxia by the Gammaproteobacterium Methylomonas denitrificans, sp. nov. type strain FJG1.</title>
        <authorList>
            <person name="Kits K.D."/>
            <person name="Klotz M.G."/>
            <person name="Stein L.Y."/>
        </authorList>
    </citation>
    <scope>NUCLEOTIDE SEQUENCE [LARGE SCALE GENOMIC DNA]</scope>
    <source>
        <strain evidence="6 7">FJG1</strain>
    </source>
</reference>
<dbReference type="PROSITE" id="PS00041">
    <property type="entry name" value="HTH_ARAC_FAMILY_1"/>
    <property type="match status" value="1"/>
</dbReference>
<dbReference type="SMART" id="SM00342">
    <property type="entry name" value="HTH_ARAC"/>
    <property type="match status" value="1"/>
</dbReference>
<feature type="transmembrane region" description="Helical" evidence="4">
    <location>
        <begin position="6"/>
        <end position="25"/>
    </location>
</feature>
<dbReference type="Gene3D" id="1.10.10.60">
    <property type="entry name" value="Homeodomain-like"/>
    <property type="match status" value="1"/>
</dbReference>
<evidence type="ECO:0000256" key="4">
    <source>
        <dbReference type="SAM" id="Phobius"/>
    </source>
</evidence>
<dbReference type="GO" id="GO:0043565">
    <property type="term" value="F:sequence-specific DNA binding"/>
    <property type="evidence" value="ECO:0007669"/>
    <property type="project" value="InterPro"/>
</dbReference>
<evidence type="ECO:0000313" key="6">
    <source>
        <dbReference type="EMBL" id="AMK77185.1"/>
    </source>
</evidence>
<dbReference type="PROSITE" id="PS01124">
    <property type="entry name" value="HTH_ARAC_FAMILY_2"/>
    <property type="match status" value="1"/>
</dbReference>
<keyword evidence="7" id="KW-1185">Reference proteome</keyword>
<dbReference type="KEGG" id="mdn:JT25_011925"/>
<feature type="transmembrane region" description="Helical" evidence="4">
    <location>
        <begin position="119"/>
        <end position="138"/>
    </location>
</feature>
<dbReference type="PANTHER" id="PTHR43280">
    <property type="entry name" value="ARAC-FAMILY TRANSCRIPTIONAL REGULATOR"/>
    <property type="match status" value="1"/>
</dbReference>
<protein>
    <submittedName>
        <fullName evidence="6">AraC family transcriptional regulator</fullName>
    </submittedName>
</protein>
<evidence type="ECO:0000313" key="7">
    <source>
        <dbReference type="Proteomes" id="UP000030512"/>
    </source>
</evidence>
<dbReference type="Proteomes" id="UP000030512">
    <property type="component" value="Chromosome"/>
</dbReference>
<keyword evidence="4" id="KW-1133">Transmembrane helix</keyword>
<name>A0A126T522_9GAMM</name>
<evidence type="ECO:0000259" key="5">
    <source>
        <dbReference type="PROSITE" id="PS01124"/>
    </source>
</evidence>
<dbReference type="SUPFAM" id="SSF46689">
    <property type="entry name" value="Homeodomain-like"/>
    <property type="match status" value="1"/>
</dbReference>
<evidence type="ECO:0000256" key="1">
    <source>
        <dbReference type="ARBA" id="ARBA00023015"/>
    </source>
</evidence>
<feature type="domain" description="HTH araC/xylS-type" evidence="5">
    <location>
        <begin position="225"/>
        <end position="331"/>
    </location>
</feature>
<organism evidence="6 7">
    <name type="scientific">Methylomonas denitrificans</name>
    <dbReference type="NCBI Taxonomy" id="1538553"/>
    <lineage>
        <taxon>Bacteria</taxon>
        <taxon>Pseudomonadati</taxon>
        <taxon>Pseudomonadota</taxon>
        <taxon>Gammaproteobacteria</taxon>
        <taxon>Methylococcales</taxon>
        <taxon>Methylococcaceae</taxon>
        <taxon>Methylomonas</taxon>
    </lineage>
</organism>
<keyword evidence="3" id="KW-0804">Transcription</keyword>
<feature type="transmembrane region" description="Helical" evidence="4">
    <location>
        <begin position="64"/>
        <end position="84"/>
    </location>
</feature>
<keyword evidence="4" id="KW-0812">Transmembrane</keyword>
<dbReference type="AlphaFoldDB" id="A0A126T522"/>
<keyword evidence="2" id="KW-0238">DNA-binding</keyword>
<keyword evidence="4" id="KW-0472">Membrane</keyword>
<gene>
    <name evidence="6" type="ORF">JT25_011925</name>
</gene>
<dbReference type="PANTHER" id="PTHR43280:SF29">
    <property type="entry name" value="ARAC-FAMILY TRANSCRIPTIONAL REGULATOR"/>
    <property type="match status" value="1"/>
</dbReference>
<dbReference type="GO" id="GO:0003700">
    <property type="term" value="F:DNA-binding transcription factor activity"/>
    <property type="evidence" value="ECO:0007669"/>
    <property type="project" value="InterPro"/>
</dbReference>
<feature type="transmembrane region" description="Helical" evidence="4">
    <location>
        <begin position="150"/>
        <end position="172"/>
    </location>
</feature>
<dbReference type="InterPro" id="IPR018062">
    <property type="entry name" value="HTH_AraC-typ_CS"/>
</dbReference>
<evidence type="ECO:0000256" key="2">
    <source>
        <dbReference type="ARBA" id="ARBA00023125"/>
    </source>
</evidence>
<dbReference type="InterPro" id="IPR009057">
    <property type="entry name" value="Homeodomain-like_sf"/>
</dbReference>
<feature type="transmembrane region" description="Helical" evidence="4">
    <location>
        <begin position="37"/>
        <end position="58"/>
    </location>
</feature>
<keyword evidence="1" id="KW-0805">Transcription regulation</keyword>
<sequence length="334" mass="37136">MQIASLIFIGFSLGAAMLLIVGNLLQRQELQPSSGQWAGFLLIAGLASIQMLHLGWSLNRFDYLHAPLYLLLLYSIAPSFYFYARQLLRAETGCRWCDTLHILPFALCLILPYQMALPGAFLVGSGYLLWLAKAVYGLREQRRRFHLELLALGTLFAIALAVLVLGFIWPLLNEADFIGAYSILIGLAFFAVTLTLLRFPGIAADVSEAVQAVYAESTLKNIDKPAVLAKLDELMKQDKLYTLETLNLALLAEQLALSQHQLSELINTEFQQGFSRYIREQRIAAAKKLLLVEPNTSVLSIGLTVGFSTQSNFYAAFRDIVGVAPGQYRKTHDS</sequence>
<dbReference type="Pfam" id="PF12833">
    <property type="entry name" value="HTH_18"/>
    <property type="match status" value="1"/>
</dbReference>
<accession>A0A126T522</accession>
<dbReference type="InterPro" id="IPR018060">
    <property type="entry name" value="HTH_AraC"/>
</dbReference>
<dbReference type="STRING" id="1538553.JT25_011925"/>
<feature type="transmembrane region" description="Helical" evidence="4">
    <location>
        <begin position="178"/>
        <end position="197"/>
    </location>
</feature>
<evidence type="ECO:0000256" key="3">
    <source>
        <dbReference type="ARBA" id="ARBA00023163"/>
    </source>
</evidence>
<proteinExistence type="predicted"/>
<dbReference type="EMBL" id="CP014476">
    <property type="protein sequence ID" value="AMK77185.1"/>
    <property type="molecule type" value="Genomic_DNA"/>
</dbReference>